<dbReference type="Proteomes" id="UP000053237">
    <property type="component" value="Unassembled WGS sequence"/>
</dbReference>
<protein>
    <submittedName>
        <fullName evidence="1">Uncharacterized protein</fullName>
    </submittedName>
</protein>
<evidence type="ECO:0000313" key="2">
    <source>
        <dbReference type="Proteomes" id="UP000053237"/>
    </source>
</evidence>
<reference evidence="1 2" key="1">
    <citation type="submission" date="2012-05" db="EMBL/GenBank/DDBJ databases">
        <title>Recombination and specialization in a pathogen metapopulation.</title>
        <authorList>
            <person name="Gardiner A."/>
            <person name="Kemen E."/>
            <person name="Schultz-Larsen T."/>
            <person name="MacLean D."/>
            <person name="Van Oosterhout C."/>
            <person name="Jones J.D.G."/>
        </authorList>
    </citation>
    <scope>NUCLEOTIDE SEQUENCE [LARGE SCALE GENOMIC DNA]</scope>
    <source>
        <strain evidence="1 2">Ac Nc2</strain>
    </source>
</reference>
<gene>
    <name evidence="1" type="ORF">BN9_048830</name>
</gene>
<dbReference type="AlphaFoldDB" id="A0A024GBQ5"/>
<evidence type="ECO:0000313" key="1">
    <source>
        <dbReference type="EMBL" id="CCI44099.1"/>
    </source>
</evidence>
<sequence length="82" mass="9644">MCQLFWSRIFFITKHYTMLTHTFCECSGRYKHGWKFSRSLILFTLGAYCMLQLCYDTVGLEGVSANYIQFMNCIASATLHFF</sequence>
<name>A0A024GBQ5_9STRA</name>
<proteinExistence type="predicted"/>
<accession>A0A024GBQ5</accession>
<organism evidence="1 2">
    <name type="scientific">Albugo candida</name>
    <dbReference type="NCBI Taxonomy" id="65357"/>
    <lineage>
        <taxon>Eukaryota</taxon>
        <taxon>Sar</taxon>
        <taxon>Stramenopiles</taxon>
        <taxon>Oomycota</taxon>
        <taxon>Peronosporomycetes</taxon>
        <taxon>Albuginales</taxon>
        <taxon>Albuginaceae</taxon>
        <taxon>Albugo</taxon>
    </lineage>
</organism>
<keyword evidence="2" id="KW-1185">Reference proteome</keyword>
<dbReference type="EMBL" id="CAIX01000061">
    <property type="protein sequence ID" value="CCI44099.1"/>
    <property type="molecule type" value="Genomic_DNA"/>
</dbReference>
<comment type="caution">
    <text evidence="1">The sequence shown here is derived from an EMBL/GenBank/DDBJ whole genome shotgun (WGS) entry which is preliminary data.</text>
</comment>
<dbReference type="InParanoid" id="A0A024GBQ5"/>